<sequence>MVKKATTGVISPESLKVKDGEDPWTQEELDEVIAELNEARTHSLEVLAAQEAELSGLMRDSGDGAGQDQADMGATSFERDHELTVVNSERDKLAQIERAFAYLTDGTYGICESCGEPIGKMRLMAFPRATLCMTCKQREERR</sequence>
<evidence type="ECO:0000256" key="4">
    <source>
        <dbReference type="PROSITE-ProRule" id="PRU00510"/>
    </source>
</evidence>
<dbReference type="PANTHER" id="PTHR33823:SF2">
    <property type="entry name" value="RNA POLYMERASE-BINDING TRANSCRIPTION FACTOR DKSA"/>
    <property type="match status" value="1"/>
</dbReference>
<gene>
    <name evidence="6" type="ORF">AB3X52_07675</name>
</gene>
<dbReference type="InterPro" id="IPR020458">
    <property type="entry name" value="Znf_DskA_TraR_CS"/>
</dbReference>
<evidence type="ECO:0000313" key="6">
    <source>
        <dbReference type="EMBL" id="MEX0427492.1"/>
    </source>
</evidence>
<name>A0ABV3SX31_9ACTN</name>
<keyword evidence="3" id="KW-0862">Zinc</keyword>
<dbReference type="SUPFAM" id="SSF109635">
    <property type="entry name" value="DnaK suppressor protein DksA, alpha-hairpin domain"/>
    <property type="match status" value="1"/>
</dbReference>
<keyword evidence="1" id="KW-0479">Metal-binding</keyword>
<dbReference type="InterPro" id="IPR037187">
    <property type="entry name" value="DnaK_N"/>
</dbReference>
<feature type="zinc finger region" description="dksA C4-type" evidence="4">
    <location>
        <begin position="111"/>
        <end position="135"/>
    </location>
</feature>
<dbReference type="Gene3D" id="1.20.120.910">
    <property type="entry name" value="DksA, coiled-coil domain"/>
    <property type="match status" value="1"/>
</dbReference>
<dbReference type="EMBL" id="JBFPJR010000010">
    <property type="protein sequence ID" value="MEX0427492.1"/>
    <property type="molecule type" value="Genomic_DNA"/>
</dbReference>
<evidence type="ECO:0000259" key="5">
    <source>
        <dbReference type="Pfam" id="PF01258"/>
    </source>
</evidence>
<dbReference type="Proteomes" id="UP001556631">
    <property type="component" value="Unassembled WGS sequence"/>
</dbReference>
<keyword evidence="7" id="KW-1185">Reference proteome</keyword>
<dbReference type="PROSITE" id="PS51128">
    <property type="entry name" value="ZF_DKSA_2"/>
    <property type="match status" value="1"/>
</dbReference>
<proteinExistence type="predicted"/>
<keyword evidence="2" id="KW-0863">Zinc-finger</keyword>
<comment type="caution">
    <text evidence="6">The sequence shown here is derived from an EMBL/GenBank/DDBJ whole genome shotgun (WGS) entry which is preliminary data.</text>
</comment>
<dbReference type="Pfam" id="PF01258">
    <property type="entry name" value="zf-dskA_traR"/>
    <property type="match status" value="1"/>
</dbReference>
<feature type="domain" description="Zinc finger DksA/TraR C4-type" evidence="5">
    <location>
        <begin position="106"/>
        <end position="141"/>
    </location>
</feature>
<dbReference type="SUPFAM" id="SSF57716">
    <property type="entry name" value="Glucocorticoid receptor-like (DNA-binding domain)"/>
    <property type="match status" value="1"/>
</dbReference>
<evidence type="ECO:0000256" key="2">
    <source>
        <dbReference type="ARBA" id="ARBA00022771"/>
    </source>
</evidence>
<accession>A0ABV3SX31</accession>
<evidence type="ECO:0000256" key="1">
    <source>
        <dbReference type="ARBA" id="ARBA00022723"/>
    </source>
</evidence>
<protein>
    <submittedName>
        <fullName evidence="6">TraR/DksA family transcriptional regulator</fullName>
    </submittedName>
</protein>
<evidence type="ECO:0000313" key="7">
    <source>
        <dbReference type="Proteomes" id="UP001556631"/>
    </source>
</evidence>
<dbReference type="PROSITE" id="PS01102">
    <property type="entry name" value="ZF_DKSA_1"/>
    <property type="match status" value="1"/>
</dbReference>
<dbReference type="PANTHER" id="PTHR33823">
    <property type="entry name" value="RNA POLYMERASE-BINDING TRANSCRIPTION FACTOR DKSA-RELATED"/>
    <property type="match status" value="1"/>
</dbReference>
<evidence type="ECO:0000256" key="3">
    <source>
        <dbReference type="ARBA" id="ARBA00022833"/>
    </source>
</evidence>
<dbReference type="RefSeq" id="WP_367992924.1">
    <property type="nucleotide sequence ID" value="NZ_JBFPJR010000010.1"/>
</dbReference>
<dbReference type="InterPro" id="IPR000962">
    <property type="entry name" value="Znf_DskA_TraR"/>
</dbReference>
<organism evidence="6 7">
    <name type="scientific">Nocardioides eburneus</name>
    <dbReference type="NCBI Taxonomy" id="3231482"/>
    <lineage>
        <taxon>Bacteria</taxon>
        <taxon>Bacillati</taxon>
        <taxon>Actinomycetota</taxon>
        <taxon>Actinomycetes</taxon>
        <taxon>Propionibacteriales</taxon>
        <taxon>Nocardioidaceae</taxon>
        <taxon>Nocardioides</taxon>
    </lineage>
</organism>
<reference evidence="6 7" key="1">
    <citation type="submission" date="2024-07" db="EMBL/GenBank/DDBJ databases">
        <authorList>
            <person name="Lee S."/>
            <person name="Kang M."/>
        </authorList>
    </citation>
    <scope>NUCLEOTIDE SEQUENCE [LARGE SCALE GENOMIC DNA]</scope>
    <source>
        <strain evidence="6 7">DS6</strain>
    </source>
</reference>